<feature type="compositionally biased region" description="Low complexity" evidence="2">
    <location>
        <begin position="1093"/>
        <end position="1106"/>
    </location>
</feature>
<dbReference type="GO" id="GO:0006405">
    <property type="term" value="P:RNA export from nucleus"/>
    <property type="evidence" value="ECO:0007669"/>
    <property type="project" value="InterPro"/>
</dbReference>
<dbReference type="PANTHER" id="PTHR34418:SF3">
    <property type="entry name" value="NUCLEAR PORE COMPLEX PROTEIN NUP214"/>
    <property type="match status" value="1"/>
</dbReference>
<organism evidence="3 4">
    <name type="scientific">Sesamum alatum</name>
    <dbReference type="NCBI Taxonomy" id="300844"/>
    <lineage>
        <taxon>Eukaryota</taxon>
        <taxon>Viridiplantae</taxon>
        <taxon>Streptophyta</taxon>
        <taxon>Embryophyta</taxon>
        <taxon>Tracheophyta</taxon>
        <taxon>Spermatophyta</taxon>
        <taxon>Magnoliopsida</taxon>
        <taxon>eudicotyledons</taxon>
        <taxon>Gunneridae</taxon>
        <taxon>Pentapetalae</taxon>
        <taxon>asterids</taxon>
        <taxon>lamiids</taxon>
        <taxon>Lamiales</taxon>
        <taxon>Pedaliaceae</taxon>
        <taxon>Sesamum</taxon>
    </lineage>
</organism>
<reference evidence="3" key="2">
    <citation type="journal article" date="2024" name="Plant">
        <title>Genomic evolution and insights into agronomic trait innovations of Sesamum species.</title>
        <authorList>
            <person name="Miao H."/>
            <person name="Wang L."/>
            <person name="Qu L."/>
            <person name="Liu H."/>
            <person name="Sun Y."/>
            <person name="Le M."/>
            <person name="Wang Q."/>
            <person name="Wei S."/>
            <person name="Zheng Y."/>
            <person name="Lin W."/>
            <person name="Duan Y."/>
            <person name="Cao H."/>
            <person name="Xiong S."/>
            <person name="Wang X."/>
            <person name="Wei L."/>
            <person name="Li C."/>
            <person name="Ma Q."/>
            <person name="Ju M."/>
            <person name="Zhao R."/>
            <person name="Li G."/>
            <person name="Mu C."/>
            <person name="Tian Q."/>
            <person name="Mei H."/>
            <person name="Zhang T."/>
            <person name="Gao T."/>
            <person name="Zhang H."/>
        </authorList>
    </citation>
    <scope>NUCLEOTIDE SEQUENCE</scope>
    <source>
        <strain evidence="3">3651</strain>
    </source>
</reference>
<protein>
    <submittedName>
        <fullName evidence="3">Nuclear pore complex protein</fullName>
    </submittedName>
</protein>
<comment type="caution">
    <text evidence="3">The sequence shown here is derived from an EMBL/GenBank/DDBJ whole genome shotgun (WGS) entry which is preliminary data.</text>
</comment>
<feature type="compositionally biased region" description="Low complexity" evidence="2">
    <location>
        <begin position="1444"/>
        <end position="1461"/>
    </location>
</feature>
<evidence type="ECO:0000313" key="4">
    <source>
        <dbReference type="Proteomes" id="UP001293254"/>
    </source>
</evidence>
<feature type="compositionally biased region" description="Polar residues" evidence="2">
    <location>
        <begin position="519"/>
        <end position="533"/>
    </location>
</feature>
<feature type="compositionally biased region" description="Basic and acidic residues" evidence="2">
    <location>
        <begin position="649"/>
        <end position="661"/>
    </location>
</feature>
<feature type="compositionally biased region" description="Polar residues" evidence="2">
    <location>
        <begin position="664"/>
        <end position="682"/>
    </location>
</feature>
<reference evidence="3" key="1">
    <citation type="submission" date="2020-06" db="EMBL/GenBank/DDBJ databases">
        <authorList>
            <person name="Li T."/>
            <person name="Hu X."/>
            <person name="Zhang T."/>
            <person name="Song X."/>
            <person name="Zhang H."/>
            <person name="Dai N."/>
            <person name="Sheng W."/>
            <person name="Hou X."/>
            <person name="Wei L."/>
        </authorList>
    </citation>
    <scope>NUCLEOTIDE SEQUENCE</scope>
    <source>
        <strain evidence="3">3651</strain>
        <tissue evidence="3">Leaf</tissue>
    </source>
</reference>
<accession>A0AAE1Z2R0</accession>
<feature type="region of interest" description="Disordered" evidence="2">
    <location>
        <begin position="451"/>
        <end position="487"/>
    </location>
</feature>
<dbReference type="GO" id="GO:0017056">
    <property type="term" value="F:structural constituent of nuclear pore"/>
    <property type="evidence" value="ECO:0007669"/>
    <property type="project" value="InterPro"/>
</dbReference>
<dbReference type="EMBL" id="JACGWO010000001">
    <property type="protein sequence ID" value="KAK4441074.1"/>
    <property type="molecule type" value="Genomic_DNA"/>
</dbReference>
<feature type="compositionally biased region" description="Polar residues" evidence="2">
    <location>
        <begin position="600"/>
        <end position="626"/>
    </location>
</feature>
<proteinExistence type="predicted"/>
<feature type="region of interest" description="Disordered" evidence="2">
    <location>
        <begin position="502"/>
        <end position="533"/>
    </location>
</feature>
<feature type="region of interest" description="Disordered" evidence="2">
    <location>
        <begin position="1197"/>
        <end position="1220"/>
    </location>
</feature>
<feature type="coiled-coil region" evidence="1">
    <location>
        <begin position="871"/>
        <end position="909"/>
    </location>
</feature>
<feature type="region of interest" description="Disordered" evidence="2">
    <location>
        <begin position="1434"/>
        <end position="1461"/>
    </location>
</feature>
<sequence>MANPPPVELTTDGAALIELDEEIDGDEVGSRNYRFCKVGEPVPIKSDNSSEFDPQCLPSQPLAVSERFRLLFVAHPQGFCVARTKDVMASAEEIKEKQTGPSVQELSLVNVSIGKVSILALSADDSLLAVTTGNHVHFFAVSALLHKDQKPSYSVSLDDSICIKDMRWARKVAKAYVILSDDGKLYHGSGQGPPSYVMEGVDSVDWSVKGNFVAVAKKNTVSILSSEFKEKFRFLLQFQSVIGDSDVNQVVKVDSIRWIRPDCIAVGCFQLNDDGEEENYIVQVITTRGRRITDVSAASKPIVSSFNNVFMDFSSDAVPVGNGPHLFLSYLDRYGLAFIANRNLSQHVGLFYWSADSGKNEAAVIEILNDAWNLYIDSQANGEENVIMGLSVDKVSQNENVRFTLGDEETEVSPCCVIVCLTIDGKVSVFHFASAGRALLSSEVCASDEEEVDSQASKNHQLSVISSAGGEESRVPTSSPSESHEFSGVAIAKTGAKATITNDLSPSFHLDGRSREQTNTENTGHKPLTNSQMVKVEVDEPGKSLSVKQNQDSNPEDQSISEVKRSTGFFSAEVVGDLSQQSMSNYPISGRNVEPFGKVPSTSSPSGWSLTRSSARVDSSNPSSGKCLSFPPGEIGNPDKPALQSGGGVERRPTDPKEKAKPSVSFTSFGQTDSSAQGNRNTLPGIRGSQVPLTESVASGKIFPSEFNKELSAARSPAQGNRNSLPGSPGSQVPLTESDASGKSFPSEFKKELSAAPSPVGLPYSAQKASKQFGNVEEMASKLDKLLEGIEGKGGFRDASITSQTHSVIELEDSIWALSDRCSTWRGLMDERLKEVQLLLDKTVQVLVRKVYMEGIFKQATDSRYWELWNRQKLSSEMELKRRRILELNQELTNKLIELERHFNSLEFNKFGEDGGMQRNRRVLQNSHRHSRQIQPLHILHNTMHAQLAAAEQLSGCLSKQMAALSIESSGKHDMKKQLFESIGLSYAPLLVKNSLEETKLAFPRAMNQKLQGGAETLWIALGLVLTLQKTTVKRMLKEDSEKGSANRSLFNMDKQYLSPQLQKKSEAAHSAFLNLSAGALNHYQSKGTAEISAKQSTQSPSSSSSLPQRTAGLLDRGMQASSTKRNSALPPPSILETRTTQSGEVGVFKLIDEKSKSSLPFTIDEKSKSSLPFTGRNDSFAPSESKLVQRFDTSFHPLPSVSTQMPERSLTPPSGSTESLDHFKIGFTKSTTLNQKSTSMASDTTLFDSKIPVTPASSFSSGSNVSVKGLFTKTSEKSSQPYDGLSVSTQLQSVPSNSLPSASAFVSKPSSLALSPVTPSSSGASVAAKEVTQPRTSVPSTLIFPSMLSLSTHESNLSSISPSSSIKNPDSLTSLSVPSIAKYGIETEGVLQTRTSVANVPSKVEEDVKIQASASQPGLAITTPDLKFGSLPSSAPSELSINSKSGSKIDFGGSSKSSSVTSDIKLELPSATEALSPVALSSEVIVGSGKNVVSESSHEEEMEEEAPETDQTTGLALGNFGGFGIGSTSNSTAPKPNPFDVAALTKNTTSATSQYMAPASGGELFRPASFNFQSPQPREPLQPPNVSNFSGGSGIPGQVSAGAGFGQPAHVGAGQQALGSVLGTFGQSRQLGAGLPGSSVAPASGFGSGFAGVPAGGFGGGFASASGGGFASLAAGGGGFAAAATVGGGFAAAATGGGGFAGAASAGGGFAGAANAGGGFGAAATAGGGFGSSTTSGAISGGGFGAFSNQQGNGGFSAFGGGSGTGRPPSELFTQMRK</sequence>
<dbReference type="PANTHER" id="PTHR34418">
    <property type="entry name" value="NUCLEAR PORE COMPLEX PROTEIN NUP214 ISOFORM X1"/>
    <property type="match status" value="1"/>
</dbReference>
<feature type="compositionally biased region" description="Polar residues" evidence="2">
    <location>
        <begin position="454"/>
        <end position="466"/>
    </location>
</feature>
<name>A0AAE1Z2R0_9LAMI</name>
<feature type="region of interest" description="Disordered" evidence="2">
    <location>
        <begin position="589"/>
        <end position="692"/>
    </location>
</feature>
<dbReference type="Proteomes" id="UP001293254">
    <property type="component" value="Unassembled WGS sequence"/>
</dbReference>
<evidence type="ECO:0000313" key="3">
    <source>
        <dbReference type="EMBL" id="KAK4441074.1"/>
    </source>
</evidence>
<feature type="region of interest" description="Disordered" evidence="2">
    <location>
        <begin position="1758"/>
        <end position="1779"/>
    </location>
</feature>
<feature type="region of interest" description="Disordered" evidence="2">
    <location>
        <begin position="1089"/>
        <end position="1137"/>
    </location>
</feature>
<keyword evidence="4" id="KW-1185">Reference proteome</keyword>
<dbReference type="InterPro" id="IPR044694">
    <property type="entry name" value="NUP214"/>
</dbReference>
<feature type="compositionally biased region" description="Polar residues" evidence="2">
    <location>
        <begin position="1434"/>
        <end position="1443"/>
    </location>
</feature>
<feature type="region of interest" description="Disordered" evidence="2">
    <location>
        <begin position="710"/>
        <end position="761"/>
    </location>
</feature>
<dbReference type="SUPFAM" id="SSF117289">
    <property type="entry name" value="Nucleoporin domain"/>
    <property type="match status" value="1"/>
</dbReference>
<feature type="compositionally biased region" description="Polar residues" evidence="2">
    <location>
        <begin position="1201"/>
        <end position="1219"/>
    </location>
</feature>
<evidence type="ECO:0000256" key="1">
    <source>
        <dbReference type="SAM" id="Coils"/>
    </source>
</evidence>
<keyword evidence="1" id="KW-0175">Coiled coil</keyword>
<evidence type="ECO:0000256" key="2">
    <source>
        <dbReference type="SAM" id="MobiDB-lite"/>
    </source>
</evidence>
<feature type="compositionally biased region" description="Polar residues" evidence="2">
    <location>
        <begin position="718"/>
        <end position="741"/>
    </location>
</feature>
<gene>
    <name evidence="3" type="ORF">Salat_0442300</name>
</gene>